<sequence>LVRQSSAVPSASTLQRMTGSSVLVLPLNRFDDQPETFNETLHLKTYIDAIKTITAYLLELSTV</sequence>
<organism evidence="1">
    <name type="scientific">Anisakis simplex</name>
    <name type="common">Herring worm</name>
    <dbReference type="NCBI Taxonomy" id="6269"/>
    <lineage>
        <taxon>Eukaryota</taxon>
        <taxon>Metazoa</taxon>
        <taxon>Ecdysozoa</taxon>
        <taxon>Nematoda</taxon>
        <taxon>Chromadorea</taxon>
        <taxon>Rhabditida</taxon>
        <taxon>Spirurina</taxon>
        <taxon>Ascaridomorpha</taxon>
        <taxon>Ascaridoidea</taxon>
        <taxon>Anisakidae</taxon>
        <taxon>Anisakis</taxon>
        <taxon>Anisakis simplex complex</taxon>
    </lineage>
</organism>
<dbReference type="Gene3D" id="3.40.630.10">
    <property type="entry name" value="Zn peptidases"/>
    <property type="match status" value="1"/>
</dbReference>
<proteinExistence type="predicted"/>
<evidence type="ECO:0000313" key="1">
    <source>
        <dbReference type="WBParaSite" id="ASIM_0001518401-mRNA-1"/>
    </source>
</evidence>
<protein>
    <submittedName>
        <fullName evidence="1">Peptidase_M28 domain-containing protein</fullName>
    </submittedName>
</protein>
<accession>A0A0M3K2M9</accession>
<reference evidence="1" key="1">
    <citation type="submission" date="2017-02" db="UniProtKB">
        <authorList>
            <consortium name="WormBaseParasite"/>
        </authorList>
    </citation>
    <scope>IDENTIFICATION</scope>
</reference>
<dbReference type="AlphaFoldDB" id="A0A0M3K2M9"/>
<name>A0A0M3K2M9_ANISI</name>
<dbReference type="WBParaSite" id="ASIM_0001518401-mRNA-1">
    <property type="protein sequence ID" value="ASIM_0001518401-mRNA-1"/>
    <property type="gene ID" value="ASIM_0001518401"/>
</dbReference>